<evidence type="ECO:0000256" key="3">
    <source>
        <dbReference type="ARBA" id="ARBA00022705"/>
    </source>
</evidence>
<feature type="domain" description="AAA+ ATPase" evidence="8">
    <location>
        <begin position="99"/>
        <end position="253"/>
    </location>
</feature>
<dbReference type="Pfam" id="PF22606">
    <property type="entry name" value="Cdc6-ORC-like_ATPase_lid"/>
    <property type="match status" value="1"/>
</dbReference>
<keyword evidence="6" id="KW-0547">Nucleotide-binding</keyword>
<dbReference type="GO" id="GO:0003688">
    <property type="term" value="F:DNA replication origin binding"/>
    <property type="evidence" value="ECO:0007669"/>
    <property type="project" value="TreeGrafter"/>
</dbReference>
<keyword evidence="3 6" id="KW-0235">DNA replication</keyword>
<dbReference type="SUPFAM" id="SSF52540">
    <property type="entry name" value="P-loop containing nucleoside triphosphate hydrolases"/>
    <property type="match status" value="2"/>
</dbReference>
<dbReference type="GO" id="GO:0033314">
    <property type="term" value="P:mitotic DNA replication checkpoint signaling"/>
    <property type="evidence" value="ECO:0007669"/>
    <property type="project" value="TreeGrafter"/>
</dbReference>
<feature type="compositionally biased region" description="Polar residues" evidence="7">
    <location>
        <begin position="466"/>
        <end position="495"/>
    </location>
</feature>
<dbReference type="CDD" id="cd00009">
    <property type="entry name" value="AAA"/>
    <property type="match status" value="1"/>
</dbReference>
<keyword evidence="4 6" id="KW-0238">DNA-binding</keyword>
<dbReference type="InterPro" id="IPR003959">
    <property type="entry name" value="ATPase_AAA_core"/>
</dbReference>
<evidence type="ECO:0000259" key="8">
    <source>
        <dbReference type="SMART" id="SM00382"/>
    </source>
</evidence>
<evidence type="ECO:0000256" key="6">
    <source>
        <dbReference type="RuleBase" id="RU365058"/>
    </source>
</evidence>
<sequence>MESTRSLRPRPSTSALALAASKKGPPKPKPTKTKNCVQKGQVQPQDRKEPKIPLLEAKELLHTSNLPNELLMREVECKEIRQFMLKCIKPKSKQCIDASSKVLYICGVPGTGKTVSVLQAQKDLASKKSVPKFVFVNINALELSEPRQLFIAIYREVHKNMTGAKKKISARNAQYFLNEYFTKKVYQRKPIVVLVDEVDMLHTRREDVLYTVFNWASLEQSRFCVVAISNTLDLAEKFSQRIRSRMGTERLIFQPYEWEQIEAILRHRLDACPLAAIDGAIKLASKKVAAFSGDFRHALELLQNAIDIALEECEKQGDDPTKQCLEAKHVTAAISEDPCSIRADFVRSLSAHELFLFRALIYVLDTSGLDVTTFAPVFRRYRQLWFADANADTNADTNADADSDSDPDPDSDSYGIGPLEMEDAFVHMEDMASMHLVCLASDETGELHRSVRLGFSVAEAKDSEGCPTTPTTTNISSRPVQVQQNSKTMSNNNTSLRTHSAHRALRLRLRWSVDVALLMNDELGKELWWATMETCKLPDELLERKEECEEIRKFMLNCIERKSEQCSDASSKVLYICGVPGTGKTVSVLQVQKDLASKKSVPKFDFVNINALELSEPRDLFIAVYREVHKNETETKKKISARKAQNFLNKYFLKEDPQRKPIVVLVDEVDMLHTKREEVLYAVFNWASLEQSRFCVVAISNTLDLAERKFSQRIRSRMGTKRLIFQPYEWEQIGAIIRQRLDTCPLAAVKDKAIELASKRVAFISGDLRHALELLRDAIDIALEECEKKGDDPTKQCLKSEHVTAAILEDPCSIRADFVRTLSAHELFLFRALIYVLDTSGLDVTTFAPVFRRYRQLWFADANADTNADADSDSDPDPDPDSDSYAIGPLEMEDAFVQMEDMASMHLVCLASDEAGELHRSVQLGFSVAEAKDCLREAGIKL</sequence>
<dbReference type="InterPro" id="IPR050311">
    <property type="entry name" value="ORC1/CDC6"/>
</dbReference>
<accession>A0A914H397</accession>
<dbReference type="SMART" id="SM00382">
    <property type="entry name" value="AAA"/>
    <property type="match status" value="2"/>
</dbReference>
<keyword evidence="5 6" id="KW-0539">Nucleus</keyword>
<dbReference type="GO" id="GO:0006270">
    <property type="term" value="P:DNA replication initiation"/>
    <property type="evidence" value="ECO:0007669"/>
    <property type="project" value="TreeGrafter"/>
</dbReference>
<keyword evidence="6" id="KW-0067">ATP-binding</keyword>
<feature type="region of interest" description="Disordered" evidence="7">
    <location>
        <begin position="462"/>
        <end position="497"/>
    </location>
</feature>
<evidence type="ECO:0000256" key="4">
    <source>
        <dbReference type="ARBA" id="ARBA00023125"/>
    </source>
</evidence>
<dbReference type="InterPro" id="IPR054425">
    <property type="entry name" value="Cdc6_ORC1-like_ATPase_lid"/>
</dbReference>
<dbReference type="PANTHER" id="PTHR10763:SF23">
    <property type="entry name" value="ORIGIN RECOGNITION COMPLEX SUBUNIT 1"/>
    <property type="match status" value="1"/>
</dbReference>
<evidence type="ECO:0000313" key="10">
    <source>
        <dbReference type="WBParaSite" id="Gr19_v10_g13597.t1"/>
    </source>
</evidence>
<organism evidence="9 10">
    <name type="scientific">Globodera rostochiensis</name>
    <name type="common">Golden nematode worm</name>
    <name type="synonym">Heterodera rostochiensis</name>
    <dbReference type="NCBI Taxonomy" id="31243"/>
    <lineage>
        <taxon>Eukaryota</taxon>
        <taxon>Metazoa</taxon>
        <taxon>Ecdysozoa</taxon>
        <taxon>Nematoda</taxon>
        <taxon>Chromadorea</taxon>
        <taxon>Rhabditida</taxon>
        <taxon>Tylenchina</taxon>
        <taxon>Tylenchomorpha</taxon>
        <taxon>Tylenchoidea</taxon>
        <taxon>Heteroderidae</taxon>
        <taxon>Heteroderinae</taxon>
        <taxon>Globodera</taxon>
    </lineage>
</organism>
<keyword evidence="9" id="KW-1185">Reference proteome</keyword>
<feature type="compositionally biased region" description="Acidic residues" evidence="7">
    <location>
        <begin position="399"/>
        <end position="411"/>
    </location>
</feature>
<dbReference type="AlphaFoldDB" id="A0A914H397"/>
<comment type="subcellular location">
    <subcellularLocation>
        <location evidence="1 6">Nucleus</location>
    </subcellularLocation>
</comment>
<feature type="compositionally biased region" description="Polar residues" evidence="7">
    <location>
        <begin position="35"/>
        <end position="44"/>
    </location>
</feature>
<dbReference type="PANTHER" id="PTHR10763">
    <property type="entry name" value="CELL DIVISION CONTROL PROTEIN 6-RELATED"/>
    <property type="match status" value="1"/>
</dbReference>
<evidence type="ECO:0000256" key="2">
    <source>
        <dbReference type="ARBA" id="ARBA00008398"/>
    </source>
</evidence>
<name>A0A914H397_GLORO</name>
<dbReference type="InterPro" id="IPR027417">
    <property type="entry name" value="P-loop_NTPase"/>
</dbReference>
<reference evidence="10" key="1">
    <citation type="submission" date="2022-11" db="UniProtKB">
        <authorList>
            <consortium name="WormBaseParasite"/>
        </authorList>
    </citation>
    <scope>IDENTIFICATION</scope>
</reference>
<evidence type="ECO:0000313" key="9">
    <source>
        <dbReference type="Proteomes" id="UP000887572"/>
    </source>
</evidence>
<dbReference type="GO" id="GO:0005524">
    <property type="term" value="F:ATP binding"/>
    <property type="evidence" value="ECO:0007669"/>
    <property type="project" value="UniProtKB-KW"/>
</dbReference>
<dbReference type="Gene3D" id="3.40.50.300">
    <property type="entry name" value="P-loop containing nucleotide triphosphate hydrolases"/>
    <property type="match status" value="2"/>
</dbReference>
<dbReference type="Proteomes" id="UP000887572">
    <property type="component" value="Unplaced"/>
</dbReference>
<feature type="compositionally biased region" description="Acidic residues" evidence="7">
    <location>
        <begin position="868"/>
        <end position="882"/>
    </location>
</feature>
<evidence type="ECO:0000256" key="7">
    <source>
        <dbReference type="SAM" id="MobiDB-lite"/>
    </source>
</evidence>
<protein>
    <recommendedName>
        <fullName evidence="6">Origin recognition complex subunit 1</fullName>
    </recommendedName>
</protein>
<evidence type="ECO:0000256" key="5">
    <source>
        <dbReference type="ARBA" id="ARBA00023242"/>
    </source>
</evidence>
<evidence type="ECO:0000256" key="1">
    <source>
        <dbReference type="ARBA" id="ARBA00004123"/>
    </source>
</evidence>
<dbReference type="InterPro" id="IPR003593">
    <property type="entry name" value="AAA+_ATPase"/>
</dbReference>
<feature type="region of interest" description="Disordered" evidence="7">
    <location>
        <begin position="395"/>
        <end position="416"/>
    </location>
</feature>
<feature type="region of interest" description="Disordered" evidence="7">
    <location>
        <begin position="866"/>
        <end position="885"/>
    </location>
</feature>
<comment type="subunit">
    <text evidence="6">ORC is composed of six subunits.</text>
</comment>
<comment type="similarity">
    <text evidence="2 6">Belongs to the ORC1 family.</text>
</comment>
<proteinExistence type="inferred from homology"/>
<feature type="compositionally biased region" description="Low complexity" evidence="7">
    <location>
        <begin position="1"/>
        <end position="23"/>
    </location>
</feature>
<dbReference type="GO" id="GO:0016887">
    <property type="term" value="F:ATP hydrolysis activity"/>
    <property type="evidence" value="ECO:0007669"/>
    <property type="project" value="InterPro"/>
</dbReference>
<dbReference type="GO" id="GO:0005664">
    <property type="term" value="C:nuclear origin of replication recognition complex"/>
    <property type="evidence" value="ECO:0007669"/>
    <property type="project" value="TreeGrafter"/>
</dbReference>
<dbReference type="WBParaSite" id="Gr19_v10_g13597.t1">
    <property type="protein sequence ID" value="Gr19_v10_g13597.t1"/>
    <property type="gene ID" value="Gr19_v10_g13597"/>
</dbReference>
<comment type="function">
    <text evidence="6">Component of the origin recognition complex (ORC) that binds origins of replication. DNA-binding is ATP-dependent, however specific DNA sequences that define origins of replication have not been identified so far. ORC is required to assemble the pre-replication complex necessary to initiate DNA replication.</text>
</comment>
<feature type="domain" description="AAA+ ATPase" evidence="8">
    <location>
        <begin position="570"/>
        <end position="725"/>
    </location>
</feature>
<feature type="region of interest" description="Disordered" evidence="7">
    <location>
        <begin position="1"/>
        <end position="51"/>
    </location>
</feature>
<dbReference type="Pfam" id="PF00004">
    <property type="entry name" value="AAA"/>
    <property type="match status" value="2"/>
</dbReference>